<accession>X1H5D3</accession>
<proteinExistence type="predicted"/>
<dbReference type="GO" id="GO:0003924">
    <property type="term" value="F:GTPase activity"/>
    <property type="evidence" value="ECO:0007669"/>
    <property type="project" value="InterPro"/>
</dbReference>
<dbReference type="SUPFAM" id="SSF52540">
    <property type="entry name" value="P-loop containing nucleoside triphosphate hydrolases"/>
    <property type="match status" value="1"/>
</dbReference>
<dbReference type="InterPro" id="IPR027417">
    <property type="entry name" value="P-loop_NTPase"/>
</dbReference>
<dbReference type="PANTHER" id="PTHR47977">
    <property type="entry name" value="RAS-RELATED PROTEIN RAB"/>
    <property type="match status" value="1"/>
</dbReference>
<dbReference type="Gene3D" id="3.40.50.300">
    <property type="entry name" value="P-loop containing nucleotide triphosphate hydrolases"/>
    <property type="match status" value="1"/>
</dbReference>
<dbReference type="PRINTS" id="PR00449">
    <property type="entry name" value="RASTRNSFRMNG"/>
</dbReference>
<keyword evidence="2" id="KW-0342">GTP-binding</keyword>
<reference evidence="3" key="1">
    <citation type="journal article" date="2014" name="Front. Microbiol.">
        <title>High frequency of phylogenetically diverse reductive dehalogenase-homologous genes in deep subseafloor sedimentary metagenomes.</title>
        <authorList>
            <person name="Kawai M."/>
            <person name="Futagami T."/>
            <person name="Toyoda A."/>
            <person name="Takaki Y."/>
            <person name="Nishi S."/>
            <person name="Hori S."/>
            <person name="Arai W."/>
            <person name="Tsubouchi T."/>
            <person name="Morono Y."/>
            <person name="Uchiyama I."/>
            <person name="Ito T."/>
            <person name="Fujiyama A."/>
            <person name="Inagaki F."/>
            <person name="Takami H."/>
        </authorList>
    </citation>
    <scope>NUCLEOTIDE SEQUENCE</scope>
    <source>
        <strain evidence="3">Expedition CK06-06</strain>
    </source>
</reference>
<organism evidence="3">
    <name type="scientific">marine sediment metagenome</name>
    <dbReference type="NCBI Taxonomy" id="412755"/>
    <lineage>
        <taxon>unclassified sequences</taxon>
        <taxon>metagenomes</taxon>
        <taxon>ecological metagenomes</taxon>
    </lineage>
</organism>
<name>X1H5D3_9ZZZZ</name>
<evidence type="ECO:0000256" key="2">
    <source>
        <dbReference type="ARBA" id="ARBA00023134"/>
    </source>
</evidence>
<dbReference type="AlphaFoldDB" id="X1H5D3"/>
<keyword evidence="1" id="KW-0547">Nucleotide-binding</keyword>
<sequence length="77" mass="8943">WYEIVTQNSKHLSIILVGSKCDLVKEKGAIDFEEILEFQKSHNIEGYIETSSKTGENNKDVFELLVRKIKEKMDKNI</sequence>
<comment type="caution">
    <text evidence="3">The sequence shown here is derived from an EMBL/GenBank/DDBJ whole genome shotgun (WGS) entry which is preliminary data.</text>
</comment>
<dbReference type="PROSITE" id="PS51419">
    <property type="entry name" value="RAB"/>
    <property type="match status" value="1"/>
</dbReference>
<gene>
    <name evidence="3" type="ORF">S03H2_29472</name>
</gene>
<evidence type="ECO:0000313" key="3">
    <source>
        <dbReference type="EMBL" id="GAH49054.1"/>
    </source>
</evidence>
<evidence type="ECO:0000256" key="1">
    <source>
        <dbReference type="ARBA" id="ARBA00022741"/>
    </source>
</evidence>
<dbReference type="EMBL" id="BARU01017794">
    <property type="protein sequence ID" value="GAH49054.1"/>
    <property type="molecule type" value="Genomic_DNA"/>
</dbReference>
<protein>
    <submittedName>
        <fullName evidence="3">Uncharacterized protein</fullName>
    </submittedName>
</protein>
<dbReference type="GO" id="GO:0005525">
    <property type="term" value="F:GTP binding"/>
    <property type="evidence" value="ECO:0007669"/>
    <property type="project" value="UniProtKB-KW"/>
</dbReference>
<dbReference type="InterPro" id="IPR001806">
    <property type="entry name" value="Small_GTPase"/>
</dbReference>
<feature type="non-terminal residue" evidence="3">
    <location>
        <position position="1"/>
    </location>
</feature>
<dbReference type="Pfam" id="PF00071">
    <property type="entry name" value="Ras"/>
    <property type="match status" value="1"/>
</dbReference>
<dbReference type="InterPro" id="IPR050227">
    <property type="entry name" value="Rab"/>
</dbReference>